<dbReference type="Pfam" id="PF11951">
    <property type="entry name" value="Fungal_trans_2"/>
    <property type="match status" value="1"/>
</dbReference>
<dbReference type="InterPro" id="IPR036864">
    <property type="entry name" value="Zn2-C6_fun-type_DNA-bd_sf"/>
</dbReference>
<evidence type="ECO:0000256" key="5">
    <source>
        <dbReference type="ARBA" id="ARBA00023242"/>
    </source>
</evidence>
<keyword evidence="3 7" id="KW-0238">DNA-binding</keyword>
<evidence type="ECO:0000256" key="3">
    <source>
        <dbReference type="ARBA" id="ARBA00023125"/>
    </source>
</evidence>
<name>W6QCX3_PENRF</name>
<dbReference type="GO" id="GO:0045944">
    <property type="term" value="P:positive regulation of transcription by RNA polymerase II"/>
    <property type="evidence" value="ECO:0007669"/>
    <property type="project" value="TreeGrafter"/>
</dbReference>
<evidence type="ECO:0000256" key="4">
    <source>
        <dbReference type="ARBA" id="ARBA00023163"/>
    </source>
</evidence>
<dbReference type="SUPFAM" id="SSF57701">
    <property type="entry name" value="Zn2/Cys6 DNA-binding domain"/>
    <property type="match status" value="1"/>
</dbReference>
<evidence type="ECO:0000256" key="2">
    <source>
        <dbReference type="ARBA" id="ARBA00023015"/>
    </source>
</evidence>
<gene>
    <name evidence="7" type="ORF">PROQFM164_S02g002195</name>
</gene>
<comment type="subcellular location">
    <subcellularLocation>
        <location evidence="1">Nucleus</location>
    </subcellularLocation>
</comment>
<reference evidence="7" key="1">
    <citation type="journal article" date="2014" name="Nat. Commun.">
        <title>Multiple recent horizontal transfers of a large genomic region in cheese making fungi.</title>
        <authorList>
            <person name="Cheeseman K."/>
            <person name="Ropars J."/>
            <person name="Renault P."/>
            <person name="Dupont J."/>
            <person name="Gouzy J."/>
            <person name="Branca A."/>
            <person name="Abraham A.L."/>
            <person name="Ceppi M."/>
            <person name="Conseiller E."/>
            <person name="Debuchy R."/>
            <person name="Malagnac F."/>
            <person name="Goarin A."/>
            <person name="Silar P."/>
            <person name="Lacoste S."/>
            <person name="Sallet E."/>
            <person name="Bensimon A."/>
            <person name="Giraud T."/>
            <person name="Brygoo Y."/>
        </authorList>
    </citation>
    <scope>NUCLEOTIDE SEQUENCE [LARGE SCALE GENOMIC DNA]</scope>
    <source>
        <strain evidence="7">FM164</strain>
    </source>
</reference>
<organism evidence="7 8">
    <name type="scientific">Penicillium roqueforti (strain FM164)</name>
    <dbReference type="NCBI Taxonomy" id="1365484"/>
    <lineage>
        <taxon>Eukaryota</taxon>
        <taxon>Fungi</taxon>
        <taxon>Dikarya</taxon>
        <taxon>Ascomycota</taxon>
        <taxon>Pezizomycotina</taxon>
        <taxon>Eurotiomycetes</taxon>
        <taxon>Eurotiomycetidae</taxon>
        <taxon>Eurotiales</taxon>
        <taxon>Aspergillaceae</taxon>
        <taxon>Penicillium</taxon>
    </lineage>
</organism>
<evidence type="ECO:0000256" key="1">
    <source>
        <dbReference type="ARBA" id="ARBA00004123"/>
    </source>
</evidence>
<dbReference type="Gene3D" id="4.10.240.10">
    <property type="entry name" value="Zn(2)-C6 fungal-type DNA-binding domain"/>
    <property type="match status" value="1"/>
</dbReference>
<dbReference type="PROSITE" id="PS50048">
    <property type="entry name" value="ZN2_CY6_FUNGAL_2"/>
    <property type="match status" value="1"/>
</dbReference>
<dbReference type="CDD" id="cd00067">
    <property type="entry name" value="GAL4"/>
    <property type="match status" value="1"/>
</dbReference>
<dbReference type="OMA" id="WTCRSRT"/>
<dbReference type="GO" id="GO:0000981">
    <property type="term" value="F:DNA-binding transcription factor activity, RNA polymerase II-specific"/>
    <property type="evidence" value="ECO:0007669"/>
    <property type="project" value="InterPro"/>
</dbReference>
<evidence type="ECO:0000313" key="8">
    <source>
        <dbReference type="Proteomes" id="UP000030686"/>
    </source>
</evidence>
<dbReference type="STRING" id="1365484.W6QCX3"/>
<dbReference type="SMART" id="SM00066">
    <property type="entry name" value="GAL4"/>
    <property type="match status" value="1"/>
</dbReference>
<proteinExistence type="predicted"/>
<sequence>MSTACWTCRNRTIRCDSSSIPCVKCEKAGLECFEQRPLRWVKGVAIRGKMRGHIFGEDRKASDENPRTQLEQKQVIHSRTKSLTTNITPSFALQDPCIHNLDRSSRFYLDYYNLRVAKLFILYDSESNPFRRLLTYAMENSTLRKTIVAVAARHFANAGQSFDQVNDGLSPRFINANLDAFHFKQQAIKALSLSLSHPEPSQKDAIMPAILLLIFLDLLESGIEGWKYHLRGAEGLVNLSHSMLEPSDSKSINGNPGETVEETRRFITRQFSLVSTFGGALSGSKSSPEFCMNFDESRHHESIIRSFLGCPVFLLRAIRYFSNQRHVIKSLDMHDDLSIHEHVQNTLSMLELTANFDCLEWASDSVESSVSSAAELQKLSLLSQAYKTATILYGKRVLRAFKTSTGPTASDNEELVLRLLDVIESLQCDPALFKCLLWPTFIAGLECQTHSEQNLVIGFLKMLWNLTSCLNVINASKMVHDNWKRKNFDGNLASGESELYVIEQGWLLI</sequence>
<dbReference type="Pfam" id="PF00172">
    <property type="entry name" value="Zn_clus"/>
    <property type="match status" value="1"/>
</dbReference>
<dbReference type="GO" id="GO:0000976">
    <property type="term" value="F:transcription cis-regulatory region binding"/>
    <property type="evidence" value="ECO:0007669"/>
    <property type="project" value="TreeGrafter"/>
</dbReference>
<feature type="domain" description="Zn(2)-C6 fungal-type" evidence="6">
    <location>
        <begin position="4"/>
        <end position="32"/>
    </location>
</feature>
<keyword evidence="4" id="KW-0804">Transcription</keyword>
<keyword evidence="5" id="KW-0539">Nucleus</keyword>
<dbReference type="PANTHER" id="PTHR37534:SF8">
    <property type="entry name" value="ZN(II)2CYS6 TRANSCRIPTION FACTOR (EUROFUNG)"/>
    <property type="match status" value="1"/>
</dbReference>
<dbReference type="AlphaFoldDB" id="W6QCX3"/>
<dbReference type="PANTHER" id="PTHR37534">
    <property type="entry name" value="TRANSCRIPTIONAL ACTIVATOR PROTEIN UGA3"/>
    <property type="match status" value="1"/>
</dbReference>
<accession>W6QCX3</accession>
<evidence type="ECO:0000313" key="7">
    <source>
        <dbReference type="EMBL" id="CDM32044.1"/>
    </source>
</evidence>
<keyword evidence="8" id="KW-1185">Reference proteome</keyword>
<dbReference type="EMBL" id="HG792016">
    <property type="protein sequence ID" value="CDM32044.1"/>
    <property type="molecule type" value="Genomic_DNA"/>
</dbReference>
<dbReference type="GO" id="GO:0008270">
    <property type="term" value="F:zinc ion binding"/>
    <property type="evidence" value="ECO:0007669"/>
    <property type="project" value="InterPro"/>
</dbReference>
<dbReference type="InterPro" id="IPR001138">
    <property type="entry name" value="Zn2Cys6_DnaBD"/>
</dbReference>
<keyword evidence="2" id="KW-0805">Transcription regulation</keyword>
<dbReference type="InterPro" id="IPR021858">
    <property type="entry name" value="Fun_TF"/>
</dbReference>
<dbReference type="OrthoDB" id="5130013at2759"/>
<dbReference type="GO" id="GO:0005634">
    <property type="term" value="C:nucleus"/>
    <property type="evidence" value="ECO:0007669"/>
    <property type="project" value="UniProtKB-SubCell"/>
</dbReference>
<evidence type="ECO:0000259" key="6">
    <source>
        <dbReference type="PROSITE" id="PS50048"/>
    </source>
</evidence>
<protein>
    <submittedName>
        <fullName evidence="7">Zn(2)-C6 fungal-type DNA-binding domain</fullName>
    </submittedName>
</protein>
<dbReference type="Proteomes" id="UP000030686">
    <property type="component" value="Unassembled WGS sequence"/>
</dbReference>